<evidence type="ECO:0000313" key="2">
    <source>
        <dbReference type="EnsemblProtists" id="HpaP812456"/>
    </source>
</evidence>
<protein>
    <recommendedName>
        <fullName evidence="4">RxLR effector candidate protein</fullName>
    </recommendedName>
</protein>
<evidence type="ECO:0008006" key="4">
    <source>
        <dbReference type="Google" id="ProtNLM"/>
    </source>
</evidence>
<sequence length="265" mass="29830">MRMDALEPVKKSHHPGSHCRTPQHRVRKTRRSSRSGLAPGNAATTAAEELEDARVERFKQQRSRRGTRSSRCKSGHRRPPAVAHRVFGWDHTFLHQVNMAQAQHGLLWMEDVKVNLLGHYLSDMARAILPQASRHVVARSAHALLRDELDSGDVQDVDHGSASNKSLCTTEGRKAQVARELFLPRGGRRRASPSSLPRRRLYRKWWRRTSTIRGCRSHRVCATGVARLATSGRSVDRRATAAVAPATVQRAERMKTAKKAACCWH</sequence>
<dbReference type="HOGENOM" id="CLU_1051506_0_0_1"/>
<name>M4C0K6_HYAAE</name>
<reference evidence="2" key="2">
    <citation type="submission" date="2015-06" db="UniProtKB">
        <authorList>
            <consortium name="EnsemblProtists"/>
        </authorList>
    </citation>
    <scope>IDENTIFICATION</scope>
    <source>
        <strain evidence="2">Emoy2</strain>
    </source>
</reference>
<feature type="region of interest" description="Disordered" evidence="1">
    <location>
        <begin position="1"/>
        <end position="80"/>
    </location>
</feature>
<feature type="compositionally biased region" description="Basic residues" evidence="1">
    <location>
        <begin position="11"/>
        <end position="33"/>
    </location>
</feature>
<dbReference type="InParanoid" id="M4C0K6"/>
<feature type="compositionally biased region" description="Basic and acidic residues" evidence="1">
    <location>
        <begin position="1"/>
        <end position="10"/>
    </location>
</feature>
<feature type="compositionally biased region" description="Basic residues" evidence="1">
    <location>
        <begin position="60"/>
        <end position="79"/>
    </location>
</feature>
<reference evidence="3" key="1">
    <citation type="journal article" date="2010" name="Science">
        <title>Signatures of adaptation to obligate biotrophy in the Hyaloperonospora arabidopsidis genome.</title>
        <authorList>
            <person name="Baxter L."/>
            <person name="Tripathy S."/>
            <person name="Ishaque N."/>
            <person name="Boot N."/>
            <person name="Cabral A."/>
            <person name="Kemen E."/>
            <person name="Thines M."/>
            <person name="Ah-Fong A."/>
            <person name="Anderson R."/>
            <person name="Badejoko W."/>
            <person name="Bittner-Eddy P."/>
            <person name="Boore J.L."/>
            <person name="Chibucos M.C."/>
            <person name="Coates M."/>
            <person name="Dehal P."/>
            <person name="Delehaunty K."/>
            <person name="Dong S."/>
            <person name="Downton P."/>
            <person name="Dumas B."/>
            <person name="Fabro G."/>
            <person name="Fronick C."/>
            <person name="Fuerstenberg S.I."/>
            <person name="Fulton L."/>
            <person name="Gaulin E."/>
            <person name="Govers F."/>
            <person name="Hughes L."/>
            <person name="Humphray S."/>
            <person name="Jiang R.H."/>
            <person name="Judelson H."/>
            <person name="Kamoun S."/>
            <person name="Kyung K."/>
            <person name="Meijer H."/>
            <person name="Minx P."/>
            <person name="Morris P."/>
            <person name="Nelson J."/>
            <person name="Phuntumart V."/>
            <person name="Qutob D."/>
            <person name="Rehmany A."/>
            <person name="Rougon-Cardoso A."/>
            <person name="Ryden P."/>
            <person name="Torto-Alalibo T."/>
            <person name="Studholme D."/>
            <person name="Wang Y."/>
            <person name="Win J."/>
            <person name="Wood J."/>
            <person name="Clifton S.W."/>
            <person name="Rogers J."/>
            <person name="Van den Ackerveken G."/>
            <person name="Jones J.D."/>
            <person name="McDowell J.M."/>
            <person name="Beynon J."/>
            <person name="Tyler B.M."/>
        </authorList>
    </citation>
    <scope>NUCLEOTIDE SEQUENCE [LARGE SCALE GENOMIC DNA]</scope>
    <source>
        <strain evidence="3">Emoy2</strain>
    </source>
</reference>
<dbReference type="EnsemblProtists" id="HpaT812456">
    <property type="protein sequence ID" value="HpaP812456"/>
    <property type="gene ID" value="HpaG812456"/>
</dbReference>
<dbReference type="AlphaFoldDB" id="M4C0K6"/>
<accession>M4C0K6</accession>
<dbReference type="EMBL" id="JH598077">
    <property type="status" value="NOT_ANNOTATED_CDS"/>
    <property type="molecule type" value="Genomic_DNA"/>
</dbReference>
<evidence type="ECO:0000256" key="1">
    <source>
        <dbReference type="SAM" id="MobiDB-lite"/>
    </source>
</evidence>
<dbReference type="Proteomes" id="UP000011713">
    <property type="component" value="Unassembled WGS sequence"/>
</dbReference>
<evidence type="ECO:0000313" key="3">
    <source>
        <dbReference type="Proteomes" id="UP000011713"/>
    </source>
</evidence>
<dbReference type="VEuPathDB" id="FungiDB:HpaG812456"/>
<proteinExistence type="predicted"/>
<organism evidence="2 3">
    <name type="scientific">Hyaloperonospora arabidopsidis (strain Emoy2)</name>
    <name type="common">Downy mildew agent</name>
    <name type="synonym">Peronospora arabidopsidis</name>
    <dbReference type="NCBI Taxonomy" id="559515"/>
    <lineage>
        <taxon>Eukaryota</taxon>
        <taxon>Sar</taxon>
        <taxon>Stramenopiles</taxon>
        <taxon>Oomycota</taxon>
        <taxon>Peronosporomycetes</taxon>
        <taxon>Peronosporales</taxon>
        <taxon>Peronosporaceae</taxon>
        <taxon>Hyaloperonospora</taxon>
    </lineage>
</organism>
<keyword evidence="3" id="KW-1185">Reference proteome</keyword>